<dbReference type="RefSeq" id="WP_066353593.1">
    <property type="nucleotide sequence ID" value="NZ_LOED01000018.1"/>
</dbReference>
<keyword evidence="2" id="KW-1185">Reference proteome</keyword>
<comment type="caution">
    <text evidence="1">The sequence shown here is derived from an EMBL/GenBank/DDBJ whole genome shotgun (WGS) entry which is preliminary data.</text>
</comment>
<evidence type="ECO:0000313" key="1">
    <source>
        <dbReference type="EMBL" id="KXG76614.1"/>
    </source>
</evidence>
<organism evidence="1 2">
    <name type="scientific">Fervidicola ferrireducens</name>
    <dbReference type="NCBI Taxonomy" id="520764"/>
    <lineage>
        <taxon>Bacteria</taxon>
        <taxon>Bacillati</taxon>
        <taxon>Bacillota</taxon>
        <taxon>Clostridia</taxon>
        <taxon>Thermosediminibacterales</taxon>
        <taxon>Thermosediminibacteraceae</taxon>
        <taxon>Fervidicola</taxon>
    </lineage>
</organism>
<proteinExistence type="predicted"/>
<protein>
    <submittedName>
        <fullName evidence="1">Uncharacterized protein</fullName>
    </submittedName>
</protein>
<gene>
    <name evidence="1" type="ORF">AN618_15070</name>
</gene>
<accession>A0A140L7T9</accession>
<dbReference type="OrthoDB" id="9769355at2"/>
<dbReference type="Proteomes" id="UP000070427">
    <property type="component" value="Unassembled WGS sequence"/>
</dbReference>
<sequence length="108" mass="12659">MVFKVATPQGIKRIGEVKGNTLIKHVQRSKHFHRRFKAWGIQAEAIPRLERLRVKHICLEVQDTGEILIVPLEVLKAHGFAFDFGHGKQIFLREEYWKTINNRQLSLF</sequence>
<reference evidence="1 2" key="1">
    <citation type="submission" date="2015-12" db="EMBL/GenBank/DDBJ databases">
        <title>Draft genome sequnece of Fervidicola ferrireducens strain Y170.</title>
        <authorList>
            <person name="Patel B.K."/>
        </authorList>
    </citation>
    <scope>NUCLEOTIDE SEQUENCE [LARGE SCALE GENOMIC DNA]</scope>
    <source>
        <strain evidence="1 2">Y170</strain>
    </source>
</reference>
<dbReference type="AlphaFoldDB" id="A0A140L7T9"/>
<dbReference type="STRING" id="520764.AN618_15070"/>
<dbReference type="EMBL" id="LOED01000018">
    <property type="protein sequence ID" value="KXG76614.1"/>
    <property type="molecule type" value="Genomic_DNA"/>
</dbReference>
<dbReference type="InParanoid" id="A0A140L7T9"/>
<name>A0A140L7T9_9FIRM</name>
<evidence type="ECO:0000313" key="2">
    <source>
        <dbReference type="Proteomes" id="UP000070427"/>
    </source>
</evidence>